<dbReference type="InterPro" id="IPR015374">
    <property type="entry name" value="ChAPs"/>
</dbReference>
<reference evidence="2 3" key="1">
    <citation type="submission" date="2014-04" db="EMBL/GenBank/DDBJ databases">
        <authorList>
            <person name="Sibley D."/>
            <person name="Venepally P."/>
            <person name="Karamycheva S."/>
            <person name="Hadjithomas M."/>
            <person name="Khan A."/>
            <person name="Brunk B."/>
            <person name="Roos D."/>
            <person name="Caler E."/>
            <person name="Lorenzi H."/>
        </authorList>
    </citation>
    <scope>NUCLEOTIDE SEQUENCE [LARGE SCALE GENOMIC DNA]</scope>
    <source>
        <strain evidence="2 3">MAS</strain>
    </source>
</reference>
<name>A0A086QY63_TOXGO</name>
<evidence type="ECO:0000256" key="1">
    <source>
        <dbReference type="SAM" id="MobiDB-lite"/>
    </source>
</evidence>
<dbReference type="GO" id="GO:0034044">
    <property type="term" value="C:exomer complex"/>
    <property type="evidence" value="ECO:0007669"/>
    <property type="project" value="TreeGrafter"/>
</dbReference>
<dbReference type="EMBL" id="AEXC02000252">
    <property type="protein sequence ID" value="KFH17545.1"/>
    <property type="molecule type" value="Genomic_DNA"/>
</dbReference>
<dbReference type="PANTHER" id="PTHR31975">
    <property type="entry name" value="BUD SITE SELECTION PROTEIN 7-RELATED"/>
    <property type="match status" value="1"/>
</dbReference>
<gene>
    <name evidence="2" type="ORF">TGMAS_230150</name>
</gene>
<comment type="caution">
    <text evidence="2">The sequence shown here is derived from an EMBL/GenBank/DDBJ whole genome shotgun (WGS) entry which is preliminary data.</text>
</comment>
<feature type="compositionally biased region" description="Basic and acidic residues" evidence="1">
    <location>
        <begin position="1044"/>
        <end position="1060"/>
    </location>
</feature>
<dbReference type="VEuPathDB" id="ToxoDB:TGMAS_230150"/>
<proteinExistence type="predicted"/>
<evidence type="ECO:0000313" key="2">
    <source>
        <dbReference type="EMBL" id="KFH17545.1"/>
    </source>
</evidence>
<feature type="compositionally biased region" description="Basic and acidic residues" evidence="1">
    <location>
        <begin position="653"/>
        <end position="669"/>
    </location>
</feature>
<feature type="region of interest" description="Disordered" evidence="1">
    <location>
        <begin position="381"/>
        <end position="452"/>
    </location>
</feature>
<feature type="compositionally biased region" description="Basic and acidic residues" evidence="1">
    <location>
        <begin position="1127"/>
        <end position="1136"/>
    </location>
</feature>
<feature type="compositionally biased region" description="Low complexity" evidence="1">
    <location>
        <begin position="1091"/>
        <end position="1101"/>
    </location>
</feature>
<feature type="compositionally biased region" description="Basic and acidic residues" evidence="1">
    <location>
        <begin position="986"/>
        <end position="1032"/>
    </location>
</feature>
<dbReference type="OrthoDB" id="434695at2759"/>
<feature type="compositionally biased region" description="Low complexity" evidence="1">
    <location>
        <begin position="841"/>
        <end position="855"/>
    </location>
</feature>
<evidence type="ECO:0000313" key="3">
    <source>
        <dbReference type="Proteomes" id="UP000028821"/>
    </source>
</evidence>
<dbReference type="Pfam" id="PF09295">
    <property type="entry name" value="ChAPs"/>
    <property type="match status" value="1"/>
</dbReference>
<protein>
    <submittedName>
        <fullName evidence="2">ChAPs (Chs5p-Arf1p-binding proteins) protein</fullName>
    </submittedName>
</protein>
<dbReference type="InterPro" id="IPR011990">
    <property type="entry name" value="TPR-like_helical_dom_sf"/>
</dbReference>
<dbReference type="PANTHER" id="PTHR31975:SF1">
    <property type="entry name" value="BUD SITE SELECTION PROTEIN 7-RELATED"/>
    <property type="match status" value="1"/>
</dbReference>
<organism evidence="2 3">
    <name type="scientific">Toxoplasma gondii MAS</name>
    <dbReference type="NCBI Taxonomy" id="943118"/>
    <lineage>
        <taxon>Eukaryota</taxon>
        <taxon>Sar</taxon>
        <taxon>Alveolata</taxon>
        <taxon>Apicomplexa</taxon>
        <taxon>Conoidasida</taxon>
        <taxon>Coccidia</taxon>
        <taxon>Eucoccidiorida</taxon>
        <taxon>Eimeriorina</taxon>
        <taxon>Sarcocystidae</taxon>
        <taxon>Toxoplasma</taxon>
    </lineage>
</organism>
<feature type="region of interest" description="Disordered" evidence="1">
    <location>
        <begin position="653"/>
        <end position="693"/>
    </location>
</feature>
<feature type="compositionally biased region" description="Polar residues" evidence="1">
    <location>
        <begin position="432"/>
        <end position="447"/>
    </location>
</feature>
<dbReference type="Gene3D" id="1.25.40.10">
    <property type="entry name" value="Tetratricopeptide repeat domain"/>
    <property type="match status" value="2"/>
</dbReference>
<sequence length="1426" mass="154273">MSRCIADCREFVDYHGSLLASRDATLIAGEFDGLGPPDLCCLEKVQKDRSLATFFGSTSYDETSFTRAAALFCHYVIGLETSQPAALAAYIYGQVAKQETETSWFGRKWQILGGIYCTFDVFHQVDLRVEVRLPCTPGVKPRFLSACPSASGASPGPGASGAVFCYAFPASSLHPSSVLSHQVSPPGHPRLCGASASTAATSSLPPSSPSDSASHQRASVFSRRKLARDIRDLPQNVWETALLSSMLRAEVPPRIHPCRCLVVLPLFDKPGRSREFVELASRFFASGDDLGLLPSIGQGTNALCEVLAHHVLRTFSLPKIVETLSSLHALSPLVHLHVARAYSKRKMLHLALTIAIRSLRSFPEEACFLRYQAEVLIKKGEEEERKEGSGPSREVCDERRFEIRPEGGEGTASRRGREHVESQSTHMRRHQLSWTQNVPELPTSSDSPYHFSISSRPNSSSSCSSPCSCSSCSCCSSPRSASSCSFPRVPARLETGARARWGHLAVRAAEHAVTLSPTLFPFWMTLATALAFSRDYARALLVLNAAPYVPLSLPLYTKGLPPDVHQCETTEPPQQRSGCFSHLLLPPYDDDFWVIPWAGAGACGQGTAASLHQQLQECDEDGDGASQTALGDSGPGGYVSALAFLWSGHRRAEDGEERRHCGTGDEGQRRGPPSDFLPGVRPRQRSLSPDCSGGRCRNACGGLDPADEGRSGAGQCCGDGGQWGANRQEKEAGVSTAQSVSEGNVCMQGNAAGDDGDRKRETRGHRDASTCPWEGEKGNDAEAVSASPMRDGRPPSFPNFGRRDSAYACDAYRGADAIPTQLRHPREETDGHCLPTNAPYSSCASSAARPPASHVPSRRVAKNADSCVGTGDQPRAQTSQDTVLGIQPHASGSANHRPVSGPPTTVPASTFLSSLDRLNVCLNSSKGGRLDYFERKTFRLLSKIQRAISQDLLLVLSSRLFSPPRPLPPHLRWALTPAPVPLSTLDSREAGEGEQAREKARGEGARDGEGERGDRERGGEGDGERKAEEEVRGGSGISDEEESGGIKEERREELRGEPSTHLDASCNAGEEESGEGAPRASDDGDVVPSISASSSETTTEALPNPLRTGNRRTSSSSFSSPTPLFDLPERRNDRGHLVPPSTSSEFLGGDEMTFRNFPAVGGASSSSSSLSSSFPVAEDQLVVAKREEKREGRERVRAASHRCRGRRPEIAKRTAKEREDEAEEKVNELREWLDAQAPLLPESLLRPQSKMLEKVMRALESDTQLCAELQGQEEELLLLSELFASDANSQSLVEKAGAFLVARGSLCCRMGNWHGMCLSYGLALRLGLSCKASNELLRFFVRREAADAALRIACVTCQHLRRLCGEDFPSLPAWMSAALAKLVARVGVEAVQASFLHIPKCVRHPAVESFLESRRRAQAPHAAPFP</sequence>
<accession>A0A086QY63</accession>
<feature type="region of interest" description="Disordered" evidence="1">
    <location>
        <begin position="179"/>
        <end position="218"/>
    </location>
</feature>
<dbReference type="Proteomes" id="UP000028821">
    <property type="component" value="Unassembled WGS sequence"/>
</dbReference>
<feature type="compositionally biased region" description="Basic and acidic residues" evidence="1">
    <location>
        <begin position="381"/>
        <end position="407"/>
    </location>
</feature>
<feature type="region of interest" description="Disordered" evidence="1">
    <location>
        <begin position="982"/>
        <end position="1150"/>
    </location>
</feature>
<feature type="region of interest" description="Disordered" evidence="1">
    <location>
        <begin position="746"/>
        <end position="801"/>
    </location>
</feature>
<feature type="compositionally biased region" description="Low complexity" evidence="1">
    <location>
        <begin position="194"/>
        <end position="213"/>
    </location>
</feature>
<dbReference type="GO" id="GO:0006893">
    <property type="term" value="P:Golgi to plasma membrane transport"/>
    <property type="evidence" value="ECO:0007669"/>
    <property type="project" value="UniProtKB-ARBA"/>
</dbReference>
<feature type="compositionally biased region" description="Basic and acidic residues" evidence="1">
    <location>
        <begin position="755"/>
        <end position="780"/>
    </location>
</feature>
<feature type="region of interest" description="Disordered" evidence="1">
    <location>
        <begin position="841"/>
        <end position="880"/>
    </location>
</feature>